<dbReference type="SUPFAM" id="SSF51735">
    <property type="entry name" value="NAD(P)-binding Rossmann-fold domains"/>
    <property type="match status" value="1"/>
</dbReference>
<dbReference type="RefSeq" id="WP_132326308.1">
    <property type="nucleotide sequence ID" value="NZ_FWZT01000047.1"/>
</dbReference>
<evidence type="ECO:0000256" key="2">
    <source>
        <dbReference type="ARBA" id="ARBA00023002"/>
    </source>
</evidence>
<dbReference type="Pfam" id="PF00106">
    <property type="entry name" value="adh_short"/>
    <property type="match status" value="1"/>
</dbReference>
<sequence length="280" mass="30718">MNHNQSETILITGASRGIGKATAELLAEQGYKIIAAARSELQLNALCQSLRSAGFDASYRLLDMSQTDSIEGCIASLENEKIKIDHLVLNAGYSSGEPALELDEAKRRHEFDVNYHGPIQLIKGLLPILQKNSGFSITVVSSVSAKIPFPGNSNYAASKAAFLHALRSIKIEERNLSKHLRLVIPGLTKTSMSEEFQAPWLPASSPDTIAQAIYSCIRWNNRVAIPGLHNRALLALDRLSPTIIDTLVALMSRKPVESDLAQSDSEQSLPRRILRFRFGS</sequence>
<dbReference type="Proteomes" id="UP000192907">
    <property type="component" value="Unassembled WGS sequence"/>
</dbReference>
<dbReference type="EMBL" id="FWZT01000047">
    <property type="protein sequence ID" value="SMF83452.1"/>
    <property type="molecule type" value="Genomic_DNA"/>
</dbReference>
<gene>
    <name evidence="3" type="ORF">SAMN06296036_1472</name>
</gene>
<dbReference type="PANTHER" id="PTHR44196:SF1">
    <property type="entry name" value="DEHYDROGENASE_REDUCTASE SDR FAMILY MEMBER 7B"/>
    <property type="match status" value="1"/>
</dbReference>
<name>A0A1Y6CXG7_9BACT</name>
<dbReference type="PRINTS" id="PR00081">
    <property type="entry name" value="GDHRDH"/>
</dbReference>
<keyword evidence="4" id="KW-1185">Reference proteome</keyword>
<reference evidence="4" key="1">
    <citation type="submission" date="2017-04" db="EMBL/GenBank/DDBJ databases">
        <authorList>
            <person name="Varghese N."/>
            <person name="Submissions S."/>
        </authorList>
    </citation>
    <scope>NUCLEOTIDE SEQUENCE [LARGE SCALE GENOMIC DNA]</scope>
    <source>
        <strain evidence="4">RKEM611</strain>
    </source>
</reference>
<keyword evidence="2" id="KW-0560">Oxidoreductase</keyword>
<evidence type="ECO:0000256" key="1">
    <source>
        <dbReference type="ARBA" id="ARBA00006484"/>
    </source>
</evidence>
<dbReference type="InterPro" id="IPR036291">
    <property type="entry name" value="NAD(P)-bd_dom_sf"/>
</dbReference>
<evidence type="ECO:0000313" key="4">
    <source>
        <dbReference type="Proteomes" id="UP000192907"/>
    </source>
</evidence>
<proteinExistence type="inferred from homology"/>
<dbReference type="PANTHER" id="PTHR44196">
    <property type="entry name" value="DEHYDROGENASE/REDUCTASE SDR FAMILY MEMBER 7B"/>
    <property type="match status" value="1"/>
</dbReference>
<dbReference type="GO" id="GO:0016491">
    <property type="term" value="F:oxidoreductase activity"/>
    <property type="evidence" value="ECO:0007669"/>
    <property type="project" value="UniProtKB-KW"/>
</dbReference>
<dbReference type="InterPro" id="IPR002347">
    <property type="entry name" value="SDR_fam"/>
</dbReference>
<evidence type="ECO:0000313" key="3">
    <source>
        <dbReference type="EMBL" id="SMF83452.1"/>
    </source>
</evidence>
<dbReference type="Gene3D" id="3.40.50.720">
    <property type="entry name" value="NAD(P)-binding Rossmann-like Domain"/>
    <property type="match status" value="1"/>
</dbReference>
<dbReference type="OrthoDB" id="5290625at2"/>
<dbReference type="STRING" id="1513793.SAMN06296036_1472"/>
<dbReference type="AlphaFoldDB" id="A0A1Y6CXG7"/>
<dbReference type="CDD" id="cd05233">
    <property type="entry name" value="SDR_c"/>
    <property type="match status" value="1"/>
</dbReference>
<accession>A0A1Y6CXG7</accession>
<protein>
    <submittedName>
        <fullName evidence="3">Short-chain dehydrogenase</fullName>
    </submittedName>
</protein>
<organism evidence="3 4">
    <name type="scientific">Pseudobacteriovorax antillogorgiicola</name>
    <dbReference type="NCBI Taxonomy" id="1513793"/>
    <lineage>
        <taxon>Bacteria</taxon>
        <taxon>Pseudomonadati</taxon>
        <taxon>Bdellovibrionota</taxon>
        <taxon>Oligoflexia</taxon>
        <taxon>Oligoflexales</taxon>
        <taxon>Pseudobacteriovoracaceae</taxon>
        <taxon>Pseudobacteriovorax</taxon>
    </lineage>
</organism>
<dbReference type="GO" id="GO:0016020">
    <property type="term" value="C:membrane"/>
    <property type="evidence" value="ECO:0007669"/>
    <property type="project" value="TreeGrafter"/>
</dbReference>
<comment type="similarity">
    <text evidence="1">Belongs to the short-chain dehydrogenases/reductases (SDR) family.</text>
</comment>